<dbReference type="SUPFAM" id="SSF48371">
    <property type="entry name" value="ARM repeat"/>
    <property type="match status" value="1"/>
</dbReference>
<name>A0AAD9GF90_BABDI</name>
<dbReference type="InterPro" id="IPR016024">
    <property type="entry name" value="ARM-type_fold"/>
</dbReference>
<protein>
    <recommendedName>
        <fullName evidence="1">Serine/threonine protein phosphatase 2A regulatory subunit</fullName>
    </recommendedName>
</protein>
<feature type="region of interest" description="Disordered" evidence="2">
    <location>
        <begin position="216"/>
        <end position="254"/>
    </location>
</feature>
<dbReference type="EMBL" id="JAHBMH010000033">
    <property type="protein sequence ID" value="KAK1937302.1"/>
    <property type="molecule type" value="Genomic_DNA"/>
</dbReference>
<feature type="compositionally biased region" description="Basic and acidic residues" evidence="2">
    <location>
        <begin position="7"/>
        <end position="29"/>
    </location>
</feature>
<reference evidence="3" key="1">
    <citation type="journal article" date="2014" name="Nucleic Acids Res.">
        <title>The evolutionary dynamics of variant antigen genes in Babesia reveal a history of genomic innovation underlying host-parasite interaction.</title>
        <authorList>
            <person name="Jackson A.P."/>
            <person name="Otto T.D."/>
            <person name="Darby A."/>
            <person name="Ramaprasad A."/>
            <person name="Xia D."/>
            <person name="Echaide I.E."/>
            <person name="Farber M."/>
            <person name="Gahlot S."/>
            <person name="Gamble J."/>
            <person name="Gupta D."/>
            <person name="Gupta Y."/>
            <person name="Jackson L."/>
            <person name="Malandrin L."/>
            <person name="Malas T.B."/>
            <person name="Moussa E."/>
            <person name="Nair M."/>
            <person name="Reid A.J."/>
            <person name="Sanders M."/>
            <person name="Sharma J."/>
            <person name="Tracey A."/>
            <person name="Quail M.A."/>
            <person name="Weir W."/>
            <person name="Wastling J.M."/>
            <person name="Hall N."/>
            <person name="Willadsen P."/>
            <person name="Lingelbach K."/>
            <person name="Shiels B."/>
            <person name="Tait A."/>
            <person name="Berriman M."/>
            <person name="Allred D.R."/>
            <person name="Pain A."/>
        </authorList>
    </citation>
    <scope>NUCLEOTIDE SEQUENCE</scope>
    <source>
        <strain evidence="3">1802A</strain>
    </source>
</reference>
<feature type="compositionally biased region" description="Polar residues" evidence="2">
    <location>
        <begin position="55"/>
        <end position="76"/>
    </location>
</feature>
<evidence type="ECO:0000256" key="1">
    <source>
        <dbReference type="PIRNR" id="PIRNR028043"/>
    </source>
</evidence>
<organism evidence="3 4">
    <name type="scientific">Babesia divergens</name>
    <dbReference type="NCBI Taxonomy" id="32595"/>
    <lineage>
        <taxon>Eukaryota</taxon>
        <taxon>Sar</taxon>
        <taxon>Alveolata</taxon>
        <taxon>Apicomplexa</taxon>
        <taxon>Aconoidasida</taxon>
        <taxon>Piroplasmida</taxon>
        <taxon>Babesiidae</taxon>
        <taxon>Babesia</taxon>
    </lineage>
</organism>
<dbReference type="GO" id="GO:0007165">
    <property type="term" value="P:signal transduction"/>
    <property type="evidence" value="ECO:0007669"/>
    <property type="project" value="InterPro"/>
</dbReference>
<evidence type="ECO:0000313" key="4">
    <source>
        <dbReference type="Proteomes" id="UP001195914"/>
    </source>
</evidence>
<reference evidence="3" key="2">
    <citation type="submission" date="2021-05" db="EMBL/GenBank/DDBJ databases">
        <authorList>
            <person name="Pain A."/>
        </authorList>
    </citation>
    <scope>NUCLEOTIDE SEQUENCE</scope>
    <source>
        <strain evidence="3">1802A</strain>
    </source>
</reference>
<dbReference type="InterPro" id="IPR011989">
    <property type="entry name" value="ARM-like"/>
</dbReference>
<dbReference type="GO" id="GO:0000159">
    <property type="term" value="C:protein phosphatase type 2A complex"/>
    <property type="evidence" value="ECO:0007669"/>
    <property type="project" value="UniProtKB-UniRule"/>
</dbReference>
<sequence length="832" mass="94031">MLRFFKGYKDRKADESQKASVESDSKRNEYSFHRSIIRSVSSFFWRYPEEEDSVSRSVQQRGNTSSEVEGKSSTSRQRLRWRSHGGSQSEGCAGDRTASEGDNSSDHCYSLPRSRNCVSEEDFVIRRASSSSRLPSAPIGLRGLDDTPIRGSRHFRRGSTDVPFAESRLDSPVSDGIRILQAQENDFRVQHMLEDGLPSSVSRGPGAVPWSRLHMESSRPSKINHTSTLGEDAIPHHVDSPDESADGGKKTERLSRWRSRERRFFSLRRSISSLKRSLSTPKAGDKGGDTGEYHFGRVRPLIARYGSLSDKDEDSSSSVSDNDKSPSRLRRALALDLPSIYAMILPDSIAARDDAGARRKMSEPLASCKERVVVLTAGTTVEASAAAPVKWDPETVRKMEATFSVLPLLKDVPLNSRAEVFQRKLIACQTVVDFGAKKVMQRAIELKRQTLLEIIEYISTTRNCMNERLLQDVIDMVEANVFRSLSPRDKKPVVCYDAEEDEPALEKSWPHLQIVYDVFLRVIVSNEVTSKMVKNVIDKPFVLKLLSVISSEDQRERDYLKTILHRIYGKIMPLRNFIRKAMDNVFTNFIYETGNPHGITELLEILGSIINGFAVPLKDEHKLYLEKSLTPLHKPKSVRVYHAALSYCMIQYINKDRSLAGMILRSILKFWPTSSALTEILFLNELEEVLSLTELTELNEIVRLIAKRLSQCVSSVHFQVAERALYVWNNSRVARQLNINKEIVYPYVVPAIKANLAGHWNETVRVLTSNVAKMMAEHDYDLYNNCESIIGSSRAFHAVTLTPQNSWDAVAPGVCYMQDLVEPVELPPEIIN</sequence>
<dbReference type="InterPro" id="IPR002554">
    <property type="entry name" value="PP2A_B56"/>
</dbReference>
<dbReference type="Pfam" id="PF01603">
    <property type="entry name" value="B56"/>
    <property type="match status" value="1"/>
</dbReference>
<proteinExistence type="inferred from homology"/>
<dbReference type="PANTHER" id="PTHR10257">
    <property type="entry name" value="SERINE/THREONINE PROTEIN PHOSPHATASE 2A PP2A REGULATORY SUBUNIT B"/>
    <property type="match status" value="1"/>
</dbReference>
<feature type="region of interest" description="Disordered" evidence="2">
    <location>
        <begin position="54"/>
        <end position="111"/>
    </location>
</feature>
<accession>A0AAD9GF90</accession>
<dbReference type="PANTHER" id="PTHR10257:SF3">
    <property type="entry name" value="SERINE_THREONINE-PROTEIN PHOSPHATASE 2A 56 KDA REGULATORY SUBUNIT GAMMA ISOFORM"/>
    <property type="match status" value="1"/>
</dbReference>
<feature type="region of interest" description="Disordered" evidence="2">
    <location>
        <begin position="1"/>
        <end position="29"/>
    </location>
</feature>
<comment type="similarity">
    <text evidence="1">Belongs to the phosphatase 2A regulatory subunit.</text>
</comment>
<dbReference type="Gene3D" id="1.25.10.10">
    <property type="entry name" value="Leucine-rich Repeat Variant"/>
    <property type="match status" value="1"/>
</dbReference>
<feature type="region of interest" description="Disordered" evidence="2">
    <location>
        <begin position="307"/>
        <end position="327"/>
    </location>
</feature>
<keyword evidence="4" id="KW-1185">Reference proteome</keyword>
<gene>
    <name evidence="3" type="ORF">X943_000889</name>
</gene>
<evidence type="ECO:0000256" key="2">
    <source>
        <dbReference type="SAM" id="MobiDB-lite"/>
    </source>
</evidence>
<dbReference type="GO" id="GO:0019888">
    <property type="term" value="F:protein phosphatase regulator activity"/>
    <property type="evidence" value="ECO:0007669"/>
    <property type="project" value="UniProtKB-UniRule"/>
</dbReference>
<dbReference type="Proteomes" id="UP001195914">
    <property type="component" value="Unassembled WGS sequence"/>
</dbReference>
<evidence type="ECO:0000313" key="3">
    <source>
        <dbReference type="EMBL" id="KAK1937302.1"/>
    </source>
</evidence>
<comment type="caution">
    <text evidence="3">The sequence shown here is derived from an EMBL/GenBank/DDBJ whole genome shotgun (WGS) entry which is preliminary data.</text>
</comment>
<feature type="compositionally biased region" description="Basic and acidic residues" evidence="2">
    <location>
        <begin position="233"/>
        <end position="254"/>
    </location>
</feature>
<dbReference type="PIRSF" id="PIRSF028043">
    <property type="entry name" value="PP2A_B56"/>
    <property type="match status" value="1"/>
</dbReference>
<feature type="compositionally biased region" description="Polar residues" evidence="2">
    <location>
        <begin position="220"/>
        <end position="229"/>
    </location>
</feature>
<dbReference type="AlphaFoldDB" id="A0AAD9GF90"/>
<dbReference type="FunFam" id="1.25.10.10:FF:000331">
    <property type="entry name" value="Phosphoprotein phosphatase, putative"/>
    <property type="match status" value="1"/>
</dbReference>